<dbReference type="EMBL" id="MU863714">
    <property type="protein sequence ID" value="KAK4096430.1"/>
    <property type="molecule type" value="Genomic_DNA"/>
</dbReference>
<keyword evidence="1" id="KW-0812">Transmembrane</keyword>
<keyword evidence="3" id="KW-1185">Reference proteome</keyword>
<sequence length="183" mass="20522">MAWRLRTTLITVGGVESVTWIEAAPLARKCLKLEDSSCPEDGNSTDCLLRLVLRTLEARGAAEDENVDWDPVTFAFTVPISIFAATFALITIYQAILAAGPGRRKSNRRAIGSWADYTTKEWSWHDLNRITIATTPVLRSKQILEILKARVLVVGHAIRQLRLRDRVYQLQDGVFQLTSQNGI</sequence>
<reference evidence="2" key="1">
    <citation type="journal article" date="2023" name="Mol. Phylogenet. Evol.">
        <title>Genome-scale phylogeny and comparative genomics of the fungal order Sordariales.</title>
        <authorList>
            <person name="Hensen N."/>
            <person name="Bonometti L."/>
            <person name="Westerberg I."/>
            <person name="Brannstrom I.O."/>
            <person name="Guillou S."/>
            <person name="Cros-Aarteil S."/>
            <person name="Calhoun S."/>
            <person name="Haridas S."/>
            <person name="Kuo A."/>
            <person name="Mondo S."/>
            <person name="Pangilinan J."/>
            <person name="Riley R."/>
            <person name="LaButti K."/>
            <person name="Andreopoulos B."/>
            <person name="Lipzen A."/>
            <person name="Chen C."/>
            <person name="Yan M."/>
            <person name="Daum C."/>
            <person name="Ng V."/>
            <person name="Clum A."/>
            <person name="Steindorff A."/>
            <person name="Ohm R.A."/>
            <person name="Martin F."/>
            <person name="Silar P."/>
            <person name="Natvig D.O."/>
            <person name="Lalanne C."/>
            <person name="Gautier V."/>
            <person name="Ament-Velasquez S.L."/>
            <person name="Kruys A."/>
            <person name="Hutchinson M.I."/>
            <person name="Powell A.J."/>
            <person name="Barry K."/>
            <person name="Miller A.N."/>
            <person name="Grigoriev I.V."/>
            <person name="Debuchy R."/>
            <person name="Gladieux P."/>
            <person name="Hiltunen Thoren M."/>
            <person name="Johannesson H."/>
        </authorList>
    </citation>
    <scope>NUCLEOTIDE SEQUENCE</scope>
    <source>
        <strain evidence="2">CBS 757.83</strain>
    </source>
</reference>
<evidence type="ECO:0000313" key="3">
    <source>
        <dbReference type="Proteomes" id="UP001305647"/>
    </source>
</evidence>
<comment type="caution">
    <text evidence="2">The sequence shown here is derived from an EMBL/GenBank/DDBJ whole genome shotgun (WGS) entry which is preliminary data.</text>
</comment>
<keyword evidence="1" id="KW-1133">Transmembrane helix</keyword>
<protein>
    <submittedName>
        <fullName evidence="2">Uncharacterized protein</fullName>
    </submittedName>
</protein>
<feature type="transmembrane region" description="Helical" evidence="1">
    <location>
        <begin position="74"/>
        <end position="99"/>
    </location>
</feature>
<evidence type="ECO:0000256" key="1">
    <source>
        <dbReference type="SAM" id="Phobius"/>
    </source>
</evidence>
<dbReference type="Proteomes" id="UP001305647">
    <property type="component" value="Unassembled WGS sequence"/>
</dbReference>
<name>A0AAN6SWI0_9PEZI</name>
<keyword evidence="1" id="KW-0472">Membrane</keyword>
<dbReference type="AlphaFoldDB" id="A0AAN6SWI0"/>
<organism evidence="2 3">
    <name type="scientific">Parathielavia hyrcaniae</name>
    <dbReference type="NCBI Taxonomy" id="113614"/>
    <lineage>
        <taxon>Eukaryota</taxon>
        <taxon>Fungi</taxon>
        <taxon>Dikarya</taxon>
        <taxon>Ascomycota</taxon>
        <taxon>Pezizomycotina</taxon>
        <taxon>Sordariomycetes</taxon>
        <taxon>Sordariomycetidae</taxon>
        <taxon>Sordariales</taxon>
        <taxon>Chaetomiaceae</taxon>
        <taxon>Parathielavia</taxon>
    </lineage>
</organism>
<evidence type="ECO:0000313" key="2">
    <source>
        <dbReference type="EMBL" id="KAK4096430.1"/>
    </source>
</evidence>
<accession>A0AAN6SWI0</accession>
<reference evidence="2" key="2">
    <citation type="submission" date="2023-05" db="EMBL/GenBank/DDBJ databases">
        <authorList>
            <consortium name="Lawrence Berkeley National Laboratory"/>
            <person name="Steindorff A."/>
            <person name="Hensen N."/>
            <person name="Bonometti L."/>
            <person name="Westerberg I."/>
            <person name="Brannstrom I.O."/>
            <person name="Guillou S."/>
            <person name="Cros-Aarteil S."/>
            <person name="Calhoun S."/>
            <person name="Haridas S."/>
            <person name="Kuo A."/>
            <person name="Mondo S."/>
            <person name="Pangilinan J."/>
            <person name="Riley R."/>
            <person name="Labutti K."/>
            <person name="Andreopoulos B."/>
            <person name="Lipzen A."/>
            <person name="Chen C."/>
            <person name="Yanf M."/>
            <person name="Daum C."/>
            <person name="Ng V."/>
            <person name="Clum A."/>
            <person name="Ohm R."/>
            <person name="Martin F."/>
            <person name="Silar P."/>
            <person name="Natvig D."/>
            <person name="Lalanne C."/>
            <person name="Gautier V."/>
            <person name="Ament-Velasquez S.L."/>
            <person name="Kruys A."/>
            <person name="Hutchinson M.I."/>
            <person name="Powell A.J."/>
            <person name="Barry K."/>
            <person name="Miller A.N."/>
            <person name="Grigoriev I.V."/>
            <person name="Debuchy R."/>
            <person name="Gladieux P."/>
            <person name="Thoren M.H."/>
            <person name="Johannesson H."/>
        </authorList>
    </citation>
    <scope>NUCLEOTIDE SEQUENCE</scope>
    <source>
        <strain evidence="2">CBS 757.83</strain>
    </source>
</reference>
<proteinExistence type="predicted"/>
<gene>
    <name evidence="2" type="ORF">N658DRAFT_511203</name>
</gene>